<dbReference type="EMBL" id="VJMH01000079">
    <property type="protein sequence ID" value="KAF0719314.1"/>
    <property type="molecule type" value="Genomic_DNA"/>
</dbReference>
<organism evidence="2 3">
    <name type="scientific">Aphanomyces stellatus</name>
    <dbReference type="NCBI Taxonomy" id="120398"/>
    <lineage>
        <taxon>Eukaryota</taxon>
        <taxon>Sar</taxon>
        <taxon>Stramenopiles</taxon>
        <taxon>Oomycota</taxon>
        <taxon>Saprolegniomycetes</taxon>
        <taxon>Saprolegniales</taxon>
        <taxon>Verrucalvaceae</taxon>
        <taxon>Aphanomyces</taxon>
    </lineage>
</organism>
<gene>
    <name evidence="2" type="primary">Aste57867_1127</name>
    <name evidence="1" type="ORF">As57867_001126</name>
    <name evidence="2" type="ORF">ASTE57867_1127</name>
</gene>
<accession>A0A485K7S3</accession>
<sequence>MVDQLDAISFEPSGLHASYSLQRMSRLLLDGEIALVSHAIQHVQGSDGALKRKPDETYRYTLTQHTTFVQLTGVLTHIQEKLRESDTLAMNLVQSLGHAILLHESPATTLFPKAPCRAFALFQFLHRCHTQALLAFFLNACHGNNKSMLLRALLALRDLSLAIIQTHDGSLDAVDSSKWLLLLQVATSHATTFSVVDGTFLPIRVQCIADLIAQEHDRKAPTKLSLAAADSAFAISNVIALHHLAIPVHDVKRGEAAIVMTCFQELVDELTRWYGHVHHRALFLSALTSLTSFFGDSNRFAWHFHQSALLFQSNFTFSSRRRGTIVPRILHQLKNATCSSETTLAALRNLVCALGRLKQTALDEPTQLMLLEVVHTNLLSDCIERQHLALDVLGYRINDAWALDPSSAHLPPPWKVLDSLVRAMLAAKAVTSAAAMPLLTFHYPLSKLQTALESTETSETELGVLLTLVSTMVHASSASWVPSSWFHLLGQERLGLPLSAAQLCTEITPSIWLVFLHHPSEIIRRHCGRLLPSLDLHYVVSACVSRLPSATAARTCEYLVVSRGDKVVPLLLTAIQNVGFDMVSTALTSPAGIYAPTQLTAAAHETRQGIAQACARWVGHVNTKHHCTVTDAIVRTFFQSPQDATSMMFLREIFAAFPVAFATALPTVFAKLKAHATSIYAPSSDMLLVKLRPLLALRMAPVRGFQNDNVTPELTALLDLLLVIMCEDREIDDIRKLAADIVAKFPPQTTLALVLGLLQPFLNQHQSPTASLLSLSITSSSDVPRHPVSAKTTSLLVYCLSCFLVNHATSHPVWLTPVLLFVFGVWSISLDDKEETDTTMSLVERVQRGAIECLTVVLDHASLSPDTSASSVAAHGVVQLLLAVFATGTWPSDAIADPSVQTFLATWPSMSSAMGRSVRLCCCNVLLNVTPRLKTPALARIVTQALPTLYGILRQPDGGDASDVLSPCLKLVMAWTKHGGMALVTTAETTEIVRRIWLATARLVVAAPSTQVSIEAAQTLAFVRGQRKSLSHLITFEFEREMTRTLHEARDTNPDADVRAVAAALVDATSVVP</sequence>
<dbReference type="OrthoDB" id="79603at2759"/>
<keyword evidence="3" id="KW-1185">Reference proteome</keyword>
<evidence type="ECO:0000313" key="2">
    <source>
        <dbReference type="EMBL" id="VFT78348.1"/>
    </source>
</evidence>
<dbReference type="SUPFAM" id="SSF48371">
    <property type="entry name" value="ARM repeat"/>
    <property type="match status" value="1"/>
</dbReference>
<dbReference type="InterPro" id="IPR016024">
    <property type="entry name" value="ARM-type_fold"/>
</dbReference>
<dbReference type="EMBL" id="CAADRA010000079">
    <property type="protein sequence ID" value="VFT78348.1"/>
    <property type="molecule type" value="Genomic_DNA"/>
</dbReference>
<dbReference type="Proteomes" id="UP000332933">
    <property type="component" value="Unassembled WGS sequence"/>
</dbReference>
<dbReference type="AlphaFoldDB" id="A0A485K7S3"/>
<evidence type="ECO:0000313" key="3">
    <source>
        <dbReference type="Proteomes" id="UP000332933"/>
    </source>
</evidence>
<name>A0A485K7S3_9STRA</name>
<reference evidence="1" key="2">
    <citation type="submission" date="2019-06" db="EMBL/GenBank/DDBJ databases">
        <title>Genomics analysis of Aphanomyces spp. identifies a new class of oomycete effector associated with host adaptation.</title>
        <authorList>
            <person name="Gaulin E."/>
        </authorList>
    </citation>
    <scope>NUCLEOTIDE SEQUENCE</scope>
    <source>
        <strain evidence="1">CBS 578.67</strain>
    </source>
</reference>
<evidence type="ECO:0000313" key="1">
    <source>
        <dbReference type="EMBL" id="KAF0719314.1"/>
    </source>
</evidence>
<protein>
    <submittedName>
        <fullName evidence="2">Aste57867_1127 protein</fullName>
    </submittedName>
</protein>
<reference evidence="2 3" key="1">
    <citation type="submission" date="2019-03" db="EMBL/GenBank/DDBJ databases">
        <authorList>
            <person name="Gaulin E."/>
            <person name="Dumas B."/>
        </authorList>
    </citation>
    <scope>NUCLEOTIDE SEQUENCE [LARGE SCALE GENOMIC DNA]</scope>
    <source>
        <strain evidence="2">CBS 568.67</strain>
    </source>
</reference>
<proteinExistence type="predicted"/>